<feature type="chain" id="PRO_5012198814" description="LacI family transcriptional regulator" evidence="2">
    <location>
        <begin position="20"/>
        <end position="325"/>
    </location>
</feature>
<comment type="caution">
    <text evidence="3">The sequence shown here is derived from an EMBL/GenBank/DDBJ whole genome shotgun (WGS) entry which is preliminary data.</text>
</comment>
<protein>
    <recommendedName>
        <fullName evidence="5">LacI family transcriptional regulator</fullName>
    </recommendedName>
</protein>
<dbReference type="Gene3D" id="3.40.190.10">
    <property type="entry name" value="Periplasmic binding protein-like II"/>
    <property type="match status" value="1"/>
</dbReference>
<comment type="similarity">
    <text evidence="1">Belongs to the UPF0065 (bug) family.</text>
</comment>
<keyword evidence="4" id="KW-1185">Reference proteome</keyword>
<evidence type="ECO:0000313" key="4">
    <source>
        <dbReference type="Proteomes" id="UP000216947"/>
    </source>
</evidence>
<dbReference type="InterPro" id="IPR005064">
    <property type="entry name" value="BUG"/>
</dbReference>
<name>A0A261QU92_9BORD</name>
<dbReference type="Gene3D" id="3.40.190.150">
    <property type="entry name" value="Bordetella uptake gene, domain 1"/>
    <property type="match status" value="1"/>
</dbReference>
<dbReference type="Pfam" id="PF03401">
    <property type="entry name" value="TctC"/>
    <property type="match status" value="1"/>
</dbReference>
<dbReference type="InterPro" id="IPR042100">
    <property type="entry name" value="Bug_dom1"/>
</dbReference>
<dbReference type="Proteomes" id="UP000216947">
    <property type="component" value="Unassembled WGS sequence"/>
</dbReference>
<reference evidence="4" key="1">
    <citation type="submission" date="2017-05" db="EMBL/GenBank/DDBJ databases">
        <title>Complete and WGS of Bordetella genogroups.</title>
        <authorList>
            <person name="Spilker T."/>
            <person name="Lipuma J."/>
        </authorList>
    </citation>
    <scope>NUCLEOTIDE SEQUENCE [LARGE SCALE GENOMIC DNA]</scope>
    <source>
        <strain evidence="4">AU18089</strain>
    </source>
</reference>
<evidence type="ECO:0008006" key="5">
    <source>
        <dbReference type="Google" id="ProtNLM"/>
    </source>
</evidence>
<keyword evidence="2" id="KW-0732">Signal</keyword>
<evidence type="ECO:0000313" key="3">
    <source>
        <dbReference type="EMBL" id="OZI16338.1"/>
    </source>
</evidence>
<accession>A0A261QU92</accession>
<dbReference type="PANTHER" id="PTHR42928">
    <property type="entry name" value="TRICARBOXYLATE-BINDING PROTEIN"/>
    <property type="match status" value="1"/>
</dbReference>
<dbReference type="EMBL" id="NEVK01000008">
    <property type="protein sequence ID" value="OZI16338.1"/>
    <property type="molecule type" value="Genomic_DNA"/>
</dbReference>
<dbReference type="SUPFAM" id="SSF53850">
    <property type="entry name" value="Periplasmic binding protein-like II"/>
    <property type="match status" value="1"/>
</dbReference>
<dbReference type="CDD" id="cd07012">
    <property type="entry name" value="PBP2_Bug_TTT"/>
    <property type="match status" value="1"/>
</dbReference>
<proteinExistence type="inferred from homology"/>
<evidence type="ECO:0000256" key="1">
    <source>
        <dbReference type="ARBA" id="ARBA00006987"/>
    </source>
</evidence>
<organism evidence="3 4">
    <name type="scientific">Bordetella genomosp. 7</name>
    <dbReference type="NCBI Taxonomy" id="1416805"/>
    <lineage>
        <taxon>Bacteria</taxon>
        <taxon>Pseudomonadati</taxon>
        <taxon>Pseudomonadota</taxon>
        <taxon>Betaproteobacteria</taxon>
        <taxon>Burkholderiales</taxon>
        <taxon>Alcaligenaceae</taxon>
        <taxon>Bordetella</taxon>
    </lineage>
</organism>
<sequence>MRSPTFVRKLLLASTMALAACGVSVASDFPTGPMKLVVPYAAGASTDTLARLVGQSVAEDLKQSVIVENRAGAGGTIASDYVKRQKPDGYTWMLTTDGMLSVNPSIYKTLNYDSLQDFSPLSIAVAAPLVLAVTVNSPFQTMEAVIEHAKAHPSELTYGSAGVGSSQHMAGELMKQMAGVQITHVPYRGGAPAMADLLGGHIDMMFVQSASAKDLADQGKLRLLAIGSPARSPALPELRTFEEVGLKGYDSDTWYGFNMPANADPAVVKTLNTSIVKALQAHRAELERQGYTVIASTPDEMRASIEKNIVKWRDLAKQAGIYQMQ</sequence>
<gene>
    <name evidence="3" type="ORF">CAL19_16740</name>
</gene>
<dbReference type="PANTHER" id="PTHR42928:SF5">
    <property type="entry name" value="BLR1237 PROTEIN"/>
    <property type="match status" value="1"/>
</dbReference>
<dbReference type="RefSeq" id="WP_094797461.1">
    <property type="nucleotide sequence ID" value="NZ_NEVK01000008.1"/>
</dbReference>
<dbReference type="AlphaFoldDB" id="A0A261QU92"/>
<dbReference type="PIRSF" id="PIRSF017082">
    <property type="entry name" value="YflP"/>
    <property type="match status" value="1"/>
</dbReference>
<evidence type="ECO:0000256" key="2">
    <source>
        <dbReference type="SAM" id="SignalP"/>
    </source>
</evidence>
<dbReference type="PROSITE" id="PS51257">
    <property type="entry name" value="PROKAR_LIPOPROTEIN"/>
    <property type="match status" value="1"/>
</dbReference>
<feature type="signal peptide" evidence="2">
    <location>
        <begin position="1"/>
        <end position="19"/>
    </location>
</feature>